<feature type="region of interest" description="Disordered" evidence="1">
    <location>
        <begin position="694"/>
        <end position="719"/>
    </location>
</feature>
<name>A0A0S2M379_9MICC</name>
<dbReference type="Pfam" id="PF18135">
    <property type="entry name" value="Type_ISP_C"/>
    <property type="match status" value="1"/>
</dbReference>
<dbReference type="Gene3D" id="3.40.50.150">
    <property type="entry name" value="Vaccinia Virus protein VP39"/>
    <property type="match status" value="1"/>
</dbReference>
<dbReference type="InterPro" id="IPR039442">
    <property type="entry name" value="Mrr-like_dom"/>
</dbReference>
<dbReference type="InterPro" id="IPR001650">
    <property type="entry name" value="Helicase_C-like"/>
</dbReference>
<dbReference type="PANTHER" id="PTHR47396:SF1">
    <property type="entry name" value="ATP-DEPENDENT HELICASE IRC3-RELATED"/>
    <property type="match status" value="1"/>
</dbReference>
<feature type="domain" description="Helicase ATP-binding" evidence="2">
    <location>
        <begin position="184"/>
        <end position="386"/>
    </location>
</feature>
<accession>A0A0S2M379</accession>
<dbReference type="EMBL" id="CP013200">
    <property type="protein sequence ID" value="ALO68227.1"/>
    <property type="molecule type" value="Genomic_DNA"/>
</dbReference>
<evidence type="ECO:0000259" key="2">
    <source>
        <dbReference type="PROSITE" id="PS51192"/>
    </source>
</evidence>
<dbReference type="GO" id="GO:0016787">
    <property type="term" value="F:hydrolase activity"/>
    <property type="evidence" value="ECO:0007669"/>
    <property type="project" value="InterPro"/>
</dbReference>
<dbReference type="PROSITE" id="PS51192">
    <property type="entry name" value="HELICASE_ATP_BIND_1"/>
    <property type="match status" value="1"/>
</dbReference>
<dbReference type="PROSITE" id="PS00092">
    <property type="entry name" value="N6_MTASE"/>
    <property type="match status" value="1"/>
</dbReference>
<dbReference type="PRINTS" id="PR00507">
    <property type="entry name" value="N12N6MTFRASE"/>
</dbReference>
<dbReference type="Proteomes" id="UP000059574">
    <property type="component" value="Chromosome"/>
</dbReference>
<dbReference type="GO" id="GO:0008168">
    <property type="term" value="F:methyltransferase activity"/>
    <property type="evidence" value="ECO:0007669"/>
    <property type="project" value="InterPro"/>
</dbReference>
<dbReference type="CDD" id="cd22333">
    <property type="entry name" value="LlaBIII_nuclease-like"/>
    <property type="match status" value="1"/>
</dbReference>
<dbReference type="InterPro" id="IPR014001">
    <property type="entry name" value="Helicase_ATP-bd"/>
</dbReference>
<dbReference type="InterPro" id="IPR011335">
    <property type="entry name" value="Restrct_endonuc-II-like"/>
</dbReference>
<dbReference type="Pfam" id="PF22240">
    <property type="entry name" value="ISP_coupler"/>
    <property type="match status" value="1"/>
</dbReference>
<dbReference type="GO" id="GO:0005829">
    <property type="term" value="C:cytosol"/>
    <property type="evidence" value="ECO:0007669"/>
    <property type="project" value="TreeGrafter"/>
</dbReference>
<dbReference type="InterPro" id="IPR002052">
    <property type="entry name" value="DNA_methylase_N6_adenine_CS"/>
</dbReference>
<dbReference type="InterPro" id="IPR029063">
    <property type="entry name" value="SAM-dependent_MTases_sf"/>
</dbReference>
<dbReference type="InterPro" id="IPR027417">
    <property type="entry name" value="P-loop_NTPase"/>
</dbReference>
<dbReference type="Gene3D" id="3.40.50.300">
    <property type="entry name" value="P-loop containing nucleotide triphosphate hydrolases"/>
    <property type="match status" value="2"/>
</dbReference>
<dbReference type="InterPro" id="IPR006935">
    <property type="entry name" value="Helicase/UvrB_N"/>
</dbReference>
<protein>
    <submittedName>
        <fullName evidence="3">Damage-inducible protein</fullName>
    </submittedName>
</protein>
<dbReference type="Pfam" id="PF04851">
    <property type="entry name" value="ResIII"/>
    <property type="match status" value="1"/>
</dbReference>
<dbReference type="SUPFAM" id="SSF52980">
    <property type="entry name" value="Restriction endonuclease-like"/>
    <property type="match status" value="1"/>
</dbReference>
<dbReference type="GO" id="GO:0005524">
    <property type="term" value="F:ATP binding"/>
    <property type="evidence" value="ECO:0007669"/>
    <property type="project" value="InterPro"/>
</dbReference>
<dbReference type="GO" id="GO:0003677">
    <property type="term" value="F:DNA binding"/>
    <property type="evidence" value="ECO:0007669"/>
    <property type="project" value="InterPro"/>
</dbReference>
<gene>
    <name evidence="3" type="ORF">AS189_00540</name>
</gene>
<dbReference type="Pfam" id="PF13156">
    <property type="entry name" value="Mrr_cat_2"/>
    <property type="match status" value="1"/>
</dbReference>
<dbReference type="SUPFAM" id="SSF53335">
    <property type="entry name" value="S-adenosyl-L-methionine-dependent methyltransferases"/>
    <property type="match status" value="1"/>
</dbReference>
<dbReference type="InterPro" id="IPR053980">
    <property type="entry name" value="ISP_coupler"/>
</dbReference>
<dbReference type="CDD" id="cd18785">
    <property type="entry name" value="SF2_C"/>
    <property type="match status" value="1"/>
</dbReference>
<dbReference type="InterPro" id="IPR050742">
    <property type="entry name" value="Helicase_Restrict-Modif_Enz"/>
</dbReference>
<dbReference type="PANTHER" id="PTHR47396">
    <property type="entry name" value="TYPE I RESTRICTION ENZYME ECOKI R PROTEIN"/>
    <property type="match status" value="1"/>
</dbReference>
<dbReference type="REBASE" id="132065">
    <property type="entry name" value="Aal406ORF540P"/>
</dbReference>
<dbReference type="GO" id="GO:0032259">
    <property type="term" value="P:methylation"/>
    <property type="evidence" value="ECO:0007669"/>
    <property type="project" value="InterPro"/>
</dbReference>
<dbReference type="InterPro" id="IPR041635">
    <property type="entry name" value="Type_ISP_LLaBIII_C"/>
</dbReference>
<dbReference type="Pfam" id="PF00271">
    <property type="entry name" value="Helicase_C"/>
    <property type="match status" value="1"/>
</dbReference>
<evidence type="ECO:0000256" key="1">
    <source>
        <dbReference type="SAM" id="MobiDB-lite"/>
    </source>
</evidence>
<evidence type="ECO:0000313" key="4">
    <source>
        <dbReference type="Proteomes" id="UP000059574"/>
    </source>
</evidence>
<dbReference type="SUPFAM" id="SSF52540">
    <property type="entry name" value="P-loop containing nucleoside triphosphate hydrolases"/>
    <property type="match status" value="2"/>
</dbReference>
<feature type="compositionally biased region" description="Pro residues" evidence="1">
    <location>
        <begin position="695"/>
        <end position="715"/>
    </location>
</feature>
<dbReference type="SMART" id="SM00487">
    <property type="entry name" value="DEXDc"/>
    <property type="match status" value="1"/>
</dbReference>
<reference evidence="4" key="1">
    <citation type="submission" date="2015-11" db="EMBL/GenBank/DDBJ databases">
        <authorList>
            <person name="Kumar R."/>
            <person name="Singh D."/>
            <person name="Swarnkar M.K."/>
            <person name="Singh A.K."/>
            <person name="Kumar S."/>
        </authorList>
    </citation>
    <scope>NUCLEOTIDE SEQUENCE [LARGE SCALE GENOMIC DNA]</scope>
    <source>
        <strain evidence="4">ERGS4:06</strain>
    </source>
</reference>
<organism evidence="3 4">
    <name type="scientific">Arthrobacter alpinus</name>
    <dbReference type="NCBI Taxonomy" id="656366"/>
    <lineage>
        <taxon>Bacteria</taxon>
        <taxon>Bacillati</taxon>
        <taxon>Actinomycetota</taxon>
        <taxon>Actinomycetes</taxon>
        <taxon>Micrococcales</taxon>
        <taxon>Micrococcaceae</taxon>
        <taxon>Arthrobacter</taxon>
    </lineage>
</organism>
<sequence>MVTTTFDELLGTYRDLSDSERMKGSYLEQLVEQYLENDGVHAPQYTDVWLWKDWPNRPENFTNKDNGIDLVAARTDGGLTAIQVKFYASGYKIQKNDIDSFLSASSKHPFTNAVVVDTTEGDWSKNALEMLEDRHVPVQRIGLTDFRHSNIDWATYDLTAPTTPKLFDKKVLRPHQHKAVQAALKGFEDNDRGKLIMACGTGKTFTSLKLAERVAEDLGHARILFMVPSLALMSQSLKEWSDETEQTMHAYAVCSDNKVGRVKDTDLTDVALHDLQIPATTDGARLIEAMNSRTLDEGMTVVFSTYQSIDAVRAAQQAGLPDFDLIICDEAHRTTGATLAGDGESHFVKIHDNQWISGNKRVYMTATPRIFNDNTKDAAKEKDAVLCSMDDQSIYGPVFYRIGFGEAVEQKLLTDYKVLVLGVDETQVRTSFQDQLADSNSELNIDDIAKLVGVWNGLAKRRAGEFQDGFGQDWQPMRRAVAFNRSIKASQVIETEFSELARVHLTDLTNDDPTDDLRVEVKHIDGGFNAVRRGERLDWLKAEPDVALVDDRTAPKDAQGRWPKKEQPTCRILTNARCLTEGVDVPSLDAVLFMNPRNSMVDVIQAVGRVMRNHTDPETGEVKKFGYIILPIAIPEGMSTSEALKDNARYKVVWQVLQALRAHDERMDSSINQIELNNKAPESIIVDKIDLSPKKPGPVIDPNPTPDVEPGPGPVGPGKQETLTFPVEEWKDSVYAKIVDKVGNRMYWEDWSKDIASIAKKHIGLINDLLADTDSSHRTAFDGFVSGLRENLNPEIDDAEAVEMLAQHLVTKPVFDAMFADSNFTEHNPVSRAMQTILDQLGSNAVFEKESKGLEKFYESVRARVSKIDNAAAKQAIIVELYDNFFRKAFPRVAERLGIVFTPVPVVDYILRSADAALRLEFGKSLSDEGVSILEPFVGTGTFLTRLLQIGLIKPEDLHRKYTQEMFANEIVLLSYYIAAINIETVYSEVATAAGAEEGYVPFEGIALTDTFQLNETDGQLEATGIFPENHARVVRQKNQDIRVVVMNPPYSSGQTSANDDNQNLKYPVLDASIADTYAKLSTATLKNSLYDSYVRGIRWASNRVKENGVIAFVSNGSFIDLPSAEGIRKTFASEFSRVFIYNLRGNARTSGEQRRREAGNVFGDGARTPIAITILIKDSSHSGPTNIQYRDIGDYLTREQKLDTLEVERSLAGTDWEPVEPNSAGDWINHRDENYSTFQPIGDKSTKGKPATLGMFENYSSGLKTNRDAWCYNFKREVVGLNMERSIEFYDQQVQELQAALILNPATRVEEFVTFDSTKFTWDRINKTDARRGKRGTYDSRKLVSAMYRPFTKQELYFDASNQFNNCTYQLSKLFPTPAFRNLVIATTGAGAQKPFSGLMTENIFDLHMQHTGQGFPLYTYVPIPEDELAIPDEGEIIVDGYRRRENITDATLSAYRGFYEDAAATKEDIFYYVYGLLHSPTYKETYKADLMKMLPRIPKVKDFWGFSTAGRALADLHLNYETQAPADLTEVRKTEPPADAEAQYDYYRVQKLSWGARKDRSRIVFNSDITLEDIPAEVLDYQVNGKSAIEWIIDRYQVTTHKDSQIVNDPNDYCREVGNPRYIIDLIKRIVTISVETNKIVAGLPALEILE</sequence>
<reference evidence="3 4" key="2">
    <citation type="journal article" date="2016" name="J. Biotechnol.">
        <title>Complete genome sequence of Arthrobacter alpinus ERGS4:06, a yellow pigmented bacterium tolerant to cold and radiations isolated from Sikkim Himalaya.</title>
        <authorList>
            <person name="Kumar R."/>
            <person name="Singh D."/>
            <person name="Swarnkar M.K."/>
            <person name="Singh A.K."/>
            <person name="Kumar S."/>
        </authorList>
    </citation>
    <scope>NUCLEOTIDE SEQUENCE [LARGE SCALE GENOMIC DNA]</scope>
    <source>
        <strain evidence="3 4">ERGS4:06</strain>
    </source>
</reference>
<proteinExistence type="predicted"/>
<evidence type="ECO:0000313" key="3">
    <source>
        <dbReference type="EMBL" id="ALO68227.1"/>
    </source>
</evidence>